<sequence length="360" mass="40885">MTSNLTTGPLDIAASYKDFLINGKSLHLAKNGRNYTTVSNFQTLPHNIISRTKKKNRRGSLDYGRTIKMNNTEFHQEIKVLRQDNTAMKEQNRHILAVLNEIKALIQTQSHKKCDCEEGKPDSKNQSVLETVNLMYETEVAPTENDNFSDGRSEQEEDKVGAKRNEIKFKNVLNNRQQKHIESLHEKYHGNNEKVLIEFKKKFHKDIEKAVVIKTIKNYDSKNPRKMKKENSKMNNNEPKIPIKQKPNTLNKSKIGTSGTFVSKSGLDSIKEEDPTPMTKTKTMCENSDDNHTLQIPGNQNIAKSEERSVAICDECSKSSGVDSQCMWKKNMGLNSDGKSHIGVGSDQDMSFTSVKSEYK</sequence>
<dbReference type="Proteomes" id="UP001295684">
    <property type="component" value="Unassembled WGS sequence"/>
</dbReference>
<feature type="compositionally biased region" description="Polar residues" evidence="1">
    <location>
        <begin position="246"/>
        <end position="263"/>
    </location>
</feature>
<comment type="caution">
    <text evidence="2">The sequence shown here is derived from an EMBL/GenBank/DDBJ whole genome shotgun (WGS) entry which is preliminary data.</text>
</comment>
<name>A0AAD1U9G0_EUPCR</name>
<protein>
    <submittedName>
        <fullName evidence="2">Uncharacterized protein</fullName>
    </submittedName>
</protein>
<gene>
    <name evidence="2" type="ORF">ECRASSUSDP1_LOCUS4412</name>
</gene>
<proteinExistence type="predicted"/>
<accession>A0AAD1U9G0</accession>
<feature type="region of interest" description="Disordered" evidence="1">
    <location>
        <begin position="339"/>
        <end position="360"/>
    </location>
</feature>
<dbReference type="EMBL" id="CAMPGE010004234">
    <property type="protein sequence ID" value="CAI2363082.1"/>
    <property type="molecule type" value="Genomic_DNA"/>
</dbReference>
<feature type="compositionally biased region" description="Polar residues" evidence="1">
    <location>
        <begin position="348"/>
        <end position="360"/>
    </location>
</feature>
<organism evidence="2 3">
    <name type="scientific">Euplotes crassus</name>
    <dbReference type="NCBI Taxonomy" id="5936"/>
    <lineage>
        <taxon>Eukaryota</taxon>
        <taxon>Sar</taxon>
        <taxon>Alveolata</taxon>
        <taxon>Ciliophora</taxon>
        <taxon>Intramacronucleata</taxon>
        <taxon>Spirotrichea</taxon>
        <taxon>Hypotrichia</taxon>
        <taxon>Euplotida</taxon>
        <taxon>Euplotidae</taxon>
        <taxon>Moneuplotes</taxon>
    </lineage>
</organism>
<dbReference type="AlphaFoldDB" id="A0AAD1U9G0"/>
<reference evidence="2" key="1">
    <citation type="submission" date="2023-07" db="EMBL/GenBank/DDBJ databases">
        <authorList>
            <consortium name="AG Swart"/>
            <person name="Singh M."/>
            <person name="Singh A."/>
            <person name="Seah K."/>
            <person name="Emmerich C."/>
        </authorList>
    </citation>
    <scope>NUCLEOTIDE SEQUENCE</scope>
    <source>
        <strain evidence="2">DP1</strain>
    </source>
</reference>
<keyword evidence="3" id="KW-1185">Reference proteome</keyword>
<evidence type="ECO:0000313" key="3">
    <source>
        <dbReference type="Proteomes" id="UP001295684"/>
    </source>
</evidence>
<feature type="region of interest" description="Disordered" evidence="1">
    <location>
        <begin position="222"/>
        <end position="278"/>
    </location>
</feature>
<evidence type="ECO:0000313" key="2">
    <source>
        <dbReference type="EMBL" id="CAI2363082.1"/>
    </source>
</evidence>
<evidence type="ECO:0000256" key="1">
    <source>
        <dbReference type="SAM" id="MobiDB-lite"/>
    </source>
</evidence>